<gene>
    <name evidence="6 8" type="primary">rpsQ</name>
    <name evidence="8" type="ORF">Pla133_39360</name>
</gene>
<feature type="region of interest" description="Disordered" evidence="7">
    <location>
        <begin position="93"/>
        <end position="114"/>
    </location>
</feature>
<evidence type="ECO:0000256" key="4">
    <source>
        <dbReference type="ARBA" id="ARBA00022980"/>
    </source>
</evidence>
<keyword evidence="9" id="KW-1185">Reference proteome</keyword>
<keyword evidence="2 6" id="KW-0699">rRNA-binding</keyword>
<evidence type="ECO:0000313" key="9">
    <source>
        <dbReference type="Proteomes" id="UP000316921"/>
    </source>
</evidence>
<evidence type="ECO:0000256" key="2">
    <source>
        <dbReference type="ARBA" id="ARBA00022730"/>
    </source>
</evidence>
<name>A0A518BPC8_9BACT</name>
<proteinExistence type="inferred from homology"/>
<dbReference type="Gene3D" id="2.40.50.140">
    <property type="entry name" value="Nucleic acid-binding proteins"/>
    <property type="match status" value="1"/>
</dbReference>
<dbReference type="RefSeq" id="WP_145068174.1">
    <property type="nucleotide sequence ID" value="NZ_CP036287.1"/>
</dbReference>
<dbReference type="GO" id="GO:0006412">
    <property type="term" value="P:translation"/>
    <property type="evidence" value="ECO:0007669"/>
    <property type="project" value="UniProtKB-UniRule"/>
</dbReference>
<dbReference type="InterPro" id="IPR000266">
    <property type="entry name" value="Ribosomal_uS17"/>
</dbReference>
<evidence type="ECO:0000256" key="1">
    <source>
        <dbReference type="ARBA" id="ARBA00010254"/>
    </source>
</evidence>
<protein>
    <recommendedName>
        <fullName evidence="6">Small ribosomal subunit protein uS17</fullName>
    </recommendedName>
</protein>
<dbReference type="GO" id="GO:0019843">
    <property type="term" value="F:rRNA binding"/>
    <property type="evidence" value="ECO:0007669"/>
    <property type="project" value="UniProtKB-UniRule"/>
</dbReference>
<dbReference type="PRINTS" id="PR00973">
    <property type="entry name" value="RIBOSOMALS17"/>
</dbReference>
<reference evidence="8 9" key="1">
    <citation type="submission" date="2019-02" db="EMBL/GenBank/DDBJ databases">
        <title>Deep-cultivation of Planctomycetes and their phenomic and genomic characterization uncovers novel biology.</title>
        <authorList>
            <person name="Wiegand S."/>
            <person name="Jogler M."/>
            <person name="Boedeker C."/>
            <person name="Pinto D."/>
            <person name="Vollmers J."/>
            <person name="Rivas-Marin E."/>
            <person name="Kohn T."/>
            <person name="Peeters S.H."/>
            <person name="Heuer A."/>
            <person name="Rast P."/>
            <person name="Oberbeckmann S."/>
            <person name="Bunk B."/>
            <person name="Jeske O."/>
            <person name="Meyerdierks A."/>
            <person name="Storesund J.E."/>
            <person name="Kallscheuer N."/>
            <person name="Luecker S."/>
            <person name="Lage O.M."/>
            <person name="Pohl T."/>
            <person name="Merkel B.J."/>
            <person name="Hornburger P."/>
            <person name="Mueller R.-W."/>
            <person name="Bruemmer F."/>
            <person name="Labrenz M."/>
            <person name="Spormann A.M."/>
            <person name="Op den Camp H."/>
            <person name="Overmann J."/>
            <person name="Amann R."/>
            <person name="Jetten M.S.M."/>
            <person name="Mascher T."/>
            <person name="Medema M.H."/>
            <person name="Devos D.P."/>
            <person name="Kaster A.-K."/>
            <person name="Ovreas L."/>
            <person name="Rohde M."/>
            <person name="Galperin M.Y."/>
            <person name="Jogler C."/>
        </authorList>
    </citation>
    <scope>NUCLEOTIDE SEQUENCE [LARGE SCALE GENOMIC DNA]</scope>
    <source>
        <strain evidence="8 9">Pla133</strain>
    </source>
</reference>
<keyword evidence="5 6" id="KW-0687">Ribonucleoprotein</keyword>
<dbReference type="KEGG" id="pbap:Pla133_39360"/>
<evidence type="ECO:0000256" key="7">
    <source>
        <dbReference type="SAM" id="MobiDB-lite"/>
    </source>
</evidence>
<evidence type="ECO:0000313" key="8">
    <source>
        <dbReference type="EMBL" id="QDU68830.1"/>
    </source>
</evidence>
<dbReference type="PANTHER" id="PTHR10744">
    <property type="entry name" value="40S RIBOSOMAL PROTEIN S11 FAMILY MEMBER"/>
    <property type="match status" value="1"/>
</dbReference>
<keyword evidence="3 6" id="KW-0694">RNA-binding</keyword>
<dbReference type="NCBIfam" id="TIGR03635">
    <property type="entry name" value="uS17_bact"/>
    <property type="match status" value="1"/>
</dbReference>
<dbReference type="EMBL" id="CP036287">
    <property type="protein sequence ID" value="QDU68830.1"/>
    <property type="molecule type" value="Genomic_DNA"/>
</dbReference>
<dbReference type="AlphaFoldDB" id="A0A518BPC8"/>
<dbReference type="Proteomes" id="UP000316921">
    <property type="component" value="Chromosome"/>
</dbReference>
<organism evidence="8 9">
    <name type="scientific">Engelhardtia mirabilis</name>
    <dbReference type="NCBI Taxonomy" id="2528011"/>
    <lineage>
        <taxon>Bacteria</taxon>
        <taxon>Pseudomonadati</taxon>
        <taxon>Planctomycetota</taxon>
        <taxon>Planctomycetia</taxon>
        <taxon>Planctomycetia incertae sedis</taxon>
        <taxon>Engelhardtia</taxon>
    </lineage>
</organism>
<sequence length="114" mass="12858">MSDTQTQTRNRRRLLQGVVTSDKMDKSITVLVERRFAHPKYGKFVRSHKKYHAHDELNEAHVGDTVEVAATRPLSKTKRWRLVRILESPALRTDPTAAETGAESMTSEVEGGDA</sequence>
<comment type="subunit">
    <text evidence="6">Part of the 30S ribosomal subunit.</text>
</comment>
<dbReference type="Pfam" id="PF00366">
    <property type="entry name" value="Ribosomal_S17"/>
    <property type="match status" value="1"/>
</dbReference>
<accession>A0A518BPC8</accession>
<comment type="function">
    <text evidence="6">One of the primary rRNA binding proteins, it binds specifically to the 5'-end of 16S ribosomal RNA.</text>
</comment>
<dbReference type="CDD" id="cd00364">
    <property type="entry name" value="Ribosomal_uS17"/>
    <property type="match status" value="1"/>
</dbReference>
<dbReference type="PANTHER" id="PTHR10744:SF1">
    <property type="entry name" value="SMALL RIBOSOMAL SUBUNIT PROTEIN US17M"/>
    <property type="match status" value="1"/>
</dbReference>
<dbReference type="GO" id="GO:0022627">
    <property type="term" value="C:cytosolic small ribosomal subunit"/>
    <property type="evidence" value="ECO:0007669"/>
    <property type="project" value="UniProtKB-UniRule"/>
</dbReference>
<comment type="similarity">
    <text evidence="1 6">Belongs to the universal ribosomal protein uS17 family.</text>
</comment>
<evidence type="ECO:0000256" key="5">
    <source>
        <dbReference type="ARBA" id="ARBA00023274"/>
    </source>
</evidence>
<evidence type="ECO:0000256" key="3">
    <source>
        <dbReference type="ARBA" id="ARBA00022884"/>
    </source>
</evidence>
<dbReference type="SUPFAM" id="SSF50249">
    <property type="entry name" value="Nucleic acid-binding proteins"/>
    <property type="match status" value="1"/>
</dbReference>
<dbReference type="HAMAP" id="MF_01345_B">
    <property type="entry name" value="Ribosomal_uS17_B"/>
    <property type="match status" value="1"/>
</dbReference>
<keyword evidence="4 6" id="KW-0689">Ribosomal protein</keyword>
<dbReference type="InterPro" id="IPR012340">
    <property type="entry name" value="NA-bd_OB-fold"/>
</dbReference>
<evidence type="ECO:0000256" key="6">
    <source>
        <dbReference type="HAMAP-Rule" id="MF_01345"/>
    </source>
</evidence>
<dbReference type="InterPro" id="IPR019984">
    <property type="entry name" value="Ribosomal_uS17_bact/chlr"/>
</dbReference>
<dbReference type="GO" id="GO:0003735">
    <property type="term" value="F:structural constituent of ribosome"/>
    <property type="evidence" value="ECO:0007669"/>
    <property type="project" value="UniProtKB-UniRule"/>
</dbReference>
<dbReference type="NCBIfam" id="NF004123">
    <property type="entry name" value="PRK05610.1"/>
    <property type="match status" value="1"/>
</dbReference>